<dbReference type="InterPro" id="IPR011992">
    <property type="entry name" value="EF-hand-dom_pair"/>
</dbReference>
<dbReference type="InterPro" id="IPR055442">
    <property type="entry name" value="Beta-prop_EML-like_2nd"/>
</dbReference>
<dbReference type="InterPro" id="IPR001680">
    <property type="entry name" value="WD40_rpt"/>
</dbReference>
<feature type="region of interest" description="Disordered" evidence="4">
    <location>
        <begin position="1640"/>
        <end position="1669"/>
    </location>
</feature>
<dbReference type="InterPro" id="IPR002048">
    <property type="entry name" value="EF_hand_dom"/>
</dbReference>
<evidence type="ECO:0000313" key="7">
    <source>
        <dbReference type="Proteomes" id="UP000789595"/>
    </source>
</evidence>
<dbReference type="Pfam" id="PF23409">
    <property type="entry name" value="Beta-prop_EML"/>
    <property type="match status" value="2"/>
</dbReference>
<evidence type="ECO:0000259" key="5">
    <source>
        <dbReference type="PROSITE" id="PS50222"/>
    </source>
</evidence>
<organism evidence="6 7">
    <name type="scientific">Pelagomonas calceolata</name>
    <dbReference type="NCBI Taxonomy" id="35677"/>
    <lineage>
        <taxon>Eukaryota</taxon>
        <taxon>Sar</taxon>
        <taxon>Stramenopiles</taxon>
        <taxon>Ochrophyta</taxon>
        <taxon>Pelagophyceae</taxon>
        <taxon>Pelagomonadales</taxon>
        <taxon>Pelagomonadaceae</taxon>
        <taxon>Pelagomonas</taxon>
    </lineage>
</organism>
<dbReference type="PROSITE" id="PS00678">
    <property type="entry name" value="WD_REPEATS_1"/>
    <property type="match status" value="1"/>
</dbReference>
<dbReference type="InterPro" id="IPR019775">
    <property type="entry name" value="WD40_repeat_CS"/>
</dbReference>
<accession>A0A8J2SIX3</accession>
<dbReference type="PANTHER" id="PTHR13720">
    <property type="entry name" value="WD-40 REPEAT PROTEIN"/>
    <property type="match status" value="1"/>
</dbReference>
<feature type="compositionally biased region" description="Acidic residues" evidence="4">
    <location>
        <begin position="1695"/>
        <end position="1708"/>
    </location>
</feature>
<dbReference type="Gene3D" id="2.130.10.10">
    <property type="entry name" value="YVTN repeat-like/Quinoprotein amine dehydrogenase"/>
    <property type="match status" value="6"/>
</dbReference>
<dbReference type="SUPFAM" id="SSF50978">
    <property type="entry name" value="WD40 repeat-like"/>
    <property type="match status" value="3"/>
</dbReference>
<feature type="repeat" description="WD" evidence="3">
    <location>
        <begin position="2090"/>
        <end position="2116"/>
    </location>
</feature>
<dbReference type="OrthoDB" id="47802at2759"/>
<dbReference type="Gene3D" id="1.10.238.10">
    <property type="entry name" value="EF-hand"/>
    <property type="match status" value="1"/>
</dbReference>
<dbReference type="InterPro" id="IPR055439">
    <property type="entry name" value="Beta-prop_EML_1st"/>
</dbReference>
<dbReference type="PROSITE" id="PS50222">
    <property type="entry name" value="EF_HAND_2"/>
    <property type="match status" value="1"/>
</dbReference>
<comment type="caution">
    <text evidence="6">The sequence shown here is derived from an EMBL/GenBank/DDBJ whole genome shotgun (WGS) entry which is preliminary data.</text>
</comment>
<dbReference type="Proteomes" id="UP000789595">
    <property type="component" value="Unassembled WGS sequence"/>
</dbReference>
<dbReference type="GO" id="GO:0005509">
    <property type="term" value="F:calcium ion binding"/>
    <property type="evidence" value="ECO:0007669"/>
    <property type="project" value="InterPro"/>
</dbReference>
<evidence type="ECO:0000313" key="6">
    <source>
        <dbReference type="EMBL" id="CAH0373693.1"/>
    </source>
</evidence>
<dbReference type="InterPro" id="IPR050630">
    <property type="entry name" value="WD_repeat_EMAP"/>
</dbReference>
<feature type="domain" description="EF-hand" evidence="5">
    <location>
        <begin position="100"/>
        <end position="135"/>
    </location>
</feature>
<proteinExistence type="predicted"/>
<keyword evidence="7" id="KW-1185">Reference proteome</keyword>
<protein>
    <recommendedName>
        <fullName evidence="5">EF-hand domain-containing protein</fullName>
    </recommendedName>
</protein>
<dbReference type="Pfam" id="PF00400">
    <property type="entry name" value="WD40"/>
    <property type="match status" value="1"/>
</dbReference>
<dbReference type="InterPro" id="IPR036322">
    <property type="entry name" value="WD40_repeat_dom_sf"/>
</dbReference>
<keyword evidence="2" id="KW-0677">Repeat</keyword>
<dbReference type="Pfam" id="PF23414">
    <property type="entry name" value="Beta-prop_EML_2"/>
    <property type="match status" value="3"/>
</dbReference>
<dbReference type="SUPFAM" id="SSF50998">
    <property type="entry name" value="Quinoprotein alcohol dehydrogenase-like"/>
    <property type="match status" value="1"/>
</dbReference>
<dbReference type="GO" id="GO:0005929">
    <property type="term" value="C:cilium"/>
    <property type="evidence" value="ECO:0007669"/>
    <property type="project" value="UniProtKB-ARBA"/>
</dbReference>
<dbReference type="PROSITE" id="PS50082">
    <property type="entry name" value="WD_REPEATS_2"/>
    <property type="match status" value="2"/>
</dbReference>
<feature type="compositionally biased region" description="Low complexity" evidence="4">
    <location>
        <begin position="1641"/>
        <end position="1669"/>
    </location>
</feature>
<dbReference type="InterPro" id="IPR011047">
    <property type="entry name" value="Quinoprotein_ADH-like_sf"/>
</dbReference>
<dbReference type="InterPro" id="IPR015943">
    <property type="entry name" value="WD40/YVTN_repeat-like_dom_sf"/>
</dbReference>
<feature type="region of interest" description="Disordered" evidence="4">
    <location>
        <begin position="1692"/>
        <end position="1722"/>
    </location>
</feature>
<keyword evidence="1 3" id="KW-0853">WD repeat</keyword>
<dbReference type="SMART" id="SM00320">
    <property type="entry name" value="WD40"/>
    <property type="match status" value="20"/>
</dbReference>
<dbReference type="EMBL" id="CAKKNE010000004">
    <property type="protein sequence ID" value="CAH0373693.1"/>
    <property type="molecule type" value="Genomic_DNA"/>
</dbReference>
<dbReference type="GO" id="GO:0008017">
    <property type="term" value="F:microtubule binding"/>
    <property type="evidence" value="ECO:0007669"/>
    <property type="project" value="TreeGrafter"/>
</dbReference>
<dbReference type="PANTHER" id="PTHR13720:SF33">
    <property type="entry name" value="HELP DOMAIN-CONTAINING PROTEIN"/>
    <property type="match status" value="1"/>
</dbReference>
<dbReference type="SUPFAM" id="SSF47473">
    <property type="entry name" value="EF-hand"/>
    <property type="match status" value="1"/>
</dbReference>
<dbReference type="SUPFAM" id="SSF69322">
    <property type="entry name" value="Tricorn protease domain 2"/>
    <property type="match status" value="1"/>
</dbReference>
<evidence type="ECO:0000256" key="3">
    <source>
        <dbReference type="PROSITE-ProRule" id="PRU00221"/>
    </source>
</evidence>
<gene>
    <name evidence="6" type="ORF">PECAL_4P09200</name>
</gene>
<evidence type="ECO:0000256" key="2">
    <source>
        <dbReference type="ARBA" id="ARBA00022737"/>
    </source>
</evidence>
<name>A0A8J2SIX3_9STRA</name>
<evidence type="ECO:0000256" key="4">
    <source>
        <dbReference type="SAM" id="MobiDB-lite"/>
    </source>
</evidence>
<evidence type="ECO:0000256" key="1">
    <source>
        <dbReference type="ARBA" id="ARBA00022574"/>
    </source>
</evidence>
<reference evidence="6" key="1">
    <citation type="submission" date="2021-11" db="EMBL/GenBank/DDBJ databases">
        <authorList>
            <consortium name="Genoscope - CEA"/>
            <person name="William W."/>
        </authorList>
    </citation>
    <scope>NUCLEOTIDE SEQUENCE</scope>
</reference>
<sequence>MGQVLGRAPLLPVARHYVNVPSASVHHLWDAFNDIAEGMGLTSDETCEILRVCLKDVLGYAEKKLDALSRSLFVALDDDQNELIDALEFLAALGALSGMSQEQKITFIFGIFDFDESGVLTVDETILALRSTLSGLCKLSGLELPPETEIERVAVGAFAGVRDIEGSTISKIDFATYCTITPEITSWIDFYGDICETAKPAAPLGDRAVDRFIEALAAPPVRDMGHLLAKDMESGPTMLLELEDAAAAAQADGVPPVEVTRPQPPWLATTAFLEPTDCPAEVAALPAEGLQLEHLFGFNAQRRQHAFYAARGELVYPAGTVGVVLDCASGTQRHAQHHADCVECLRVHHAEGDTWVATGELGARPKVFVWSATTLDVLAIIRGVHRVGVLHVAFSGDGVLLATVGAPHEGVADRPAAQLVAIYDWRATLLLFAADVPAATLVLDARFVHGRDLATCGVNHVQFWRVRMDVSGADVAPGDKGDASEEAATKIDTFRAERGLLCRKAPPQPFLAVAGTGAHVVVGAASGHLLLFVGRTCVQAIKAHAGAVTSLHTVESGGIQGLCSASTDGHIQLWTATADGLDAGSSIDAAALGARDPCVLAVCWDATRDRLAVTTAGGEIFEAAATDGRALHDGQPVAAGHAERRLCGLAPHPSQSHIATCGDDKAVVIWDCEARRPVRSCILDTIARCCAFSPDGRHLAVGLGGVDRRGRRQRKDGAFVILDTATLGVVHEARDARLPLTCCAFSPDGRALAFGADDRALYVYDAGDFAATTKCRGHRGRVCHIDWSSDAQLIQSCDDAGELLFWEADSGEPRAPRLVRDAAWATQSCIFGWPLRGCWGEDGNGSGGNLAPLTACARLPADAGGHLTAAVDAHGRVRLWRYPVAAKGAVPRDSYAHAAPGGSIAWSADGTRLFSTSRGDGCLAVWSLEADTLPPDEATVAPDDDGVDRCEYACGRALDGDPAVERAAQFDQGAIFRMEEKGRDEDYAPLLPWQRTVVAPSRPPTEDLSLPSDRLELEWVHGARCHDIRGAVRYTAARDGAREIVYAAARLLVCLAPGPRAQRYFTEHPADVVGVATHPETGVVATGDARVRPAVMVWDIGSLACRACLRGHHRRAVPLLAFSPAQGGRYLATVGCDDLHRAVVYDWAVGAVAAVTPTHQEKPLALVFNRAGAGFGGGVGFALGGRGVLAVWTCTGQSAAREPVRLGSRGSVQATLCLAWQGSSLVAGQADGSLYRFSGRMLDRVVTAHQGAVNDVCAAVDGLCTGGADGLVKLWNLQLECILDVDLALLGSLDAHVRAVDWDSDRGRVAVGTRGAEVWELDATEGRSLHAGGALCCGHFGGHFGGELWALDAHPTLPQFATAGDDRMLRIWSLFDRRQVRCAQLEMMARALAYDPEGQRFAVGFGAPVPTATKQFDGKIVIMSADDFAVVHEARDSQKHITELKYAPGGDLLAAGSHDHRMYVYAVDGGALRLQNMITQHDAAILRVDFSAPANVTYLRSNCAAGELCFFEADTGMFIPAASRLKDVKWHSLTCPLGWAVQGTHAAQNDGSRVTAVDCPLASARPSLAVGDNFGRVRLLRYPCTSALAKSKAYRGHAAPVAAVRWTAGASHLVTVGARDRVILQWEHVVDDIAEEERAARAATAAPDATDTPAPVGAPMPAGRADAAADVTAGAPMRTVDALAADIDTLADTVGNDDEDDDETEGSDDNSHNTGVDADPAEATSKPWLLACVPPTRAPRAVLEPPDATLAVRWIHGCQAELSRGAVAYNGAGNIIYACGHVCVIYARAPHAQWYYAGHTRLVSALAASPCGRFVASGDRARRARVHIWDAHAGATVVTLPPRHRGATWAIAFAPDSRRLASVGADNDGSLAVWRSLSGEWHDGDLLALAAAGDRPVRFTCWMTARDTGGLELATGGDGHAYFWRVAGGTLDAAEPLWGAADPAQRLLCGAAVGDRVVTGTRGGHLYVWKDRCCAKAVRAHERGLEAIHAAGPNGMAGFATGGADGFVKLWTARCVHVRTYDLTEAPAPPLRPAIVAVHIGLARGSVARILVQTAGAEVYEVAAASGAATLIAEGHYTGEAWALATNPADSELFATAGDDATVRVWSVSADKLARKAALDAPVRCLAWAPDGATLLAGLGGNVSGARHPKDGTFVLLDVATLRVRAEGRDSRHWIRCAAFSPTGDAFALGSSDQKVYIYDSATARLRARCLAHNAPVAQLDWSLDGRHVQSDATDGEHLYHLASDGAPVRLPSQLRDAAFDSWTCIYGWPVQGCWPALSGDLDRDRTVDVAAADRARTTPLLANGDTAGTVRLVRYPCAQQARSRACAFHHVGPVARVCFTADDCALITIGRQDRAIVVWNVDATATVARGKEDSDEPPLAK</sequence>
<feature type="repeat" description="WD" evidence="3">
    <location>
        <begin position="1246"/>
        <end position="1278"/>
    </location>
</feature>